<keyword evidence="4" id="KW-1185">Reference proteome</keyword>
<feature type="domain" description="Kazal-like" evidence="2">
    <location>
        <begin position="313"/>
        <end position="366"/>
    </location>
</feature>
<dbReference type="InterPro" id="IPR002350">
    <property type="entry name" value="Kazal_dom"/>
</dbReference>
<reference evidence="3" key="1">
    <citation type="submission" date="2021-04" db="EMBL/GenBank/DDBJ databases">
        <authorList>
            <consortium name="Molecular Ecology Group"/>
        </authorList>
    </citation>
    <scope>NUCLEOTIDE SEQUENCE</scope>
</reference>
<dbReference type="Pfam" id="PF07648">
    <property type="entry name" value="Kazal_2"/>
    <property type="match status" value="8"/>
</dbReference>
<evidence type="ECO:0000313" key="3">
    <source>
        <dbReference type="EMBL" id="CAG5128381.1"/>
    </source>
</evidence>
<dbReference type="FunFam" id="3.30.60.30:FF:000024">
    <property type="entry name" value="Transmembrane agrin"/>
    <property type="match status" value="1"/>
</dbReference>
<dbReference type="PROSITE" id="PS51465">
    <property type="entry name" value="KAZAL_2"/>
    <property type="match status" value="8"/>
</dbReference>
<dbReference type="PANTHER" id="PTHR10913">
    <property type="entry name" value="FOLLISTATIN-RELATED"/>
    <property type="match status" value="1"/>
</dbReference>
<accession>A0A8S3ZPF6</accession>
<proteinExistence type="predicted"/>
<dbReference type="SMART" id="SM00274">
    <property type="entry name" value="FOLN"/>
    <property type="match status" value="7"/>
</dbReference>
<sequence>PCYLYFCPFGASCHVNETTKTPVCVCEQRCSQIFAPVCGSDGVTYTNLCMLDRAMCIHNKNIRIVSQAQCGIRNPCEGQVCKFGAECMPSIDGTIARCQCPLDCPSYGDSIDSKPVCGNDGNDYANLCELRKAACYRLEDIRVKYYGKCDPCEGFTCESPKVCQVNAQREPECQCSYICPTEMNLVCGTDGRTYSNQCLLRKQACKSRKEIRVLYNGKCSPENNPCNQLRCGPEEECSIDRTGKAACICPPVCEPVLRRVCGNDSTTYDNECELRRRSCQEKVYVVVKHPGHCGPDYICQNHFCDYGAVCTEHNGKPVCQCPQCTEEYSPVCGENNITYENECKLRQENCQREENIKIKKQGSCDGCGQQRCEFYAVCESFNGKPRCICPTSCVKVDAPVCGNDGVTYANECELRVESCRQKKFLTIASAGSCDKCKGIHCDFNAKCENGICVCPIMCPTVHEPVCGSDEQSYVNECEMRKYSCDQRVFIEVAKTGECEGDFISGSGDFAISGDGWNTDDESEDPIPVVANITCVQENCIKYGGRCERVGLQYTCSCKFSCEAVRQPVCGSDDQIYGNQCIMQFQSCRKGKAITEQPMENCDEFTELEACDGSVPLVNPQTGSDFDCGPGKDICPAKSYCHITAQFSKCCKDDSVQVKHCFETTYGCCLDGQTSAKGPREAGCP</sequence>
<dbReference type="InterPro" id="IPR036058">
    <property type="entry name" value="Kazal_dom_sf"/>
</dbReference>
<dbReference type="OrthoDB" id="88467at2759"/>
<gene>
    <name evidence="3" type="ORF">CUNI_LOCUS13939</name>
</gene>
<dbReference type="EMBL" id="CAJHNH020003035">
    <property type="protein sequence ID" value="CAG5128381.1"/>
    <property type="molecule type" value="Genomic_DNA"/>
</dbReference>
<keyword evidence="1" id="KW-1015">Disulfide bond</keyword>
<feature type="domain" description="Kazal-like" evidence="2">
    <location>
        <begin position="241"/>
        <end position="295"/>
    </location>
</feature>
<dbReference type="Proteomes" id="UP000678393">
    <property type="component" value="Unassembled WGS sequence"/>
</dbReference>
<dbReference type="AlphaFoldDB" id="A0A8S3ZPF6"/>
<comment type="caution">
    <text evidence="3">The sequence shown here is derived from an EMBL/GenBank/DDBJ whole genome shotgun (WGS) entry which is preliminary data.</text>
</comment>
<feature type="domain" description="Kazal-like" evidence="2">
    <location>
        <begin position="549"/>
        <end position="603"/>
    </location>
</feature>
<dbReference type="GO" id="GO:0030154">
    <property type="term" value="P:cell differentiation"/>
    <property type="evidence" value="ECO:0007669"/>
    <property type="project" value="TreeGrafter"/>
</dbReference>
<dbReference type="InterPro" id="IPR003645">
    <property type="entry name" value="Fol_N"/>
</dbReference>
<evidence type="ECO:0000313" key="4">
    <source>
        <dbReference type="Proteomes" id="UP000678393"/>
    </source>
</evidence>
<feature type="domain" description="Kazal-like" evidence="2">
    <location>
        <begin position="25"/>
        <end position="72"/>
    </location>
</feature>
<dbReference type="PANTHER" id="PTHR10913:SF78">
    <property type="entry name" value="AGRIN"/>
    <property type="match status" value="1"/>
</dbReference>
<protein>
    <recommendedName>
        <fullName evidence="2">Kazal-like domain-containing protein</fullName>
    </recommendedName>
</protein>
<organism evidence="3 4">
    <name type="scientific">Candidula unifasciata</name>
    <dbReference type="NCBI Taxonomy" id="100452"/>
    <lineage>
        <taxon>Eukaryota</taxon>
        <taxon>Metazoa</taxon>
        <taxon>Spiralia</taxon>
        <taxon>Lophotrochozoa</taxon>
        <taxon>Mollusca</taxon>
        <taxon>Gastropoda</taxon>
        <taxon>Heterobranchia</taxon>
        <taxon>Euthyneura</taxon>
        <taxon>Panpulmonata</taxon>
        <taxon>Eupulmonata</taxon>
        <taxon>Stylommatophora</taxon>
        <taxon>Helicina</taxon>
        <taxon>Helicoidea</taxon>
        <taxon>Geomitridae</taxon>
        <taxon>Candidula</taxon>
    </lineage>
</organism>
<feature type="non-terminal residue" evidence="3">
    <location>
        <position position="684"/>
    </location>
</feature>
<dbReference type="SUPFAM" id="SSF100895">
    <property type="entry name" value="Kazal-type serine protease inhibitors"/>
    <property type="match status" value="8"/>
</dbReference>
<dbReference type="InterPro" id="IPR050653">
    <property type="entry name" value="Prot_Inhib_GrowthFact_Antg"/>
</dbReference>
<feature type="domain" description="Kazal-like" evidence="2">
    <location>
        <begin position="453"/>
        <end position="500"/>
    </location>
</feature>
<feature type="domain" description="Kazal-like" evidence="2">
    <location>
        <begin position="167"/>
        <end position="221"/>
    </location>
</feature>
<name>A0A8S3ZPF6_9EUPU</name>
<dbReference type="SMART" id="SM00280">
    <property type="entry name" value="KAZAL"/>
    <property type="match status" value="8"/>
</dbReference>
<evidence type="ECO:0000256" key="1">
    <source>
        <dbReference type="ARBA" id="ARBA00023157"/>
    </source>
</evidence>
<evidence type="ECO:0000259" key="2">
    <source>
        <dbReference type="PROSITE" id="PS51465"/>
    </source>
</evidence>
<dbReference type="CDD" id="cd00104">
    <property type="entry name" value="KAZAL_FS"/>
    <property type="match status" value="7"/>
</dbReference>
<dbReference type="FunFam" id="3.30.60.30:FF:000040">
    <property type="entry name" value="Agrin, putative"/>
    <property type="match status" value="1"/>
</dbReference>
<dbReference type="Gene3D" id="3.30.60.30">
    <property type="match status" value="8"/>
</dbReference>
<feature type="non-terminal residue" evidence="3">
    <location>
        <position position="1"/>
    </location>
</feature>
<feature type="domain" description="Kazal-like" evidence="2">
    <location>
        <begin position="92"/>
        <end position="151"/>
    </location>
</feature>
<dbReference type="GO" id="GO:0005576">
    <property type="term" value="C:extracellular region"/>
    <property type="evidence" value="ECO:0007669"/>
    <property type="project" value="TreeGrafter"/>
</dbReference>
<feature type="domain" description="Kazal-like" evidence="2">
    <location>
        <begin position="381"/>
        <end position="435"/>
    </location>
</feature>